<dbReference type="PANTHER" id="PTHR23074">
    <property type="entry name" value="AAA DOMAIN-CONTAINING"/>
    <property type="match status" value="1"/>
</dbReference>
<dbReference type="AlphaFoldDB" id="A0AAE1Z4U0"/>
<dbReference type="FunFam" id="3.40.50.300:FF:000434">
    <property type="entry name" value="Katanin p60 ATPase-containing subunit A-like 2"/>
    <property type="match status" value="1"/>
</dbReference>
<reference evidence="10" key="2">
    <citation type="journal article" date="2023" name="Infect Dis Poverty">
        <title>Chromosome-scale genome of the human blood fluke Schistosoma mekongi and its implications for public health.</title>
        <authorList>
            <person name="Zhou M."/>
            <person name="Xu L."/>
            <person name="Xu D."/>
            <person name="Chen W."/>
            <person name="Khan J."/>
            <person name="Hu Y."/>
            <person name="Huang H."/>
            <person name="Wei H."/>
            <person name="Zhang Y."/>
            <person name="Chusongsang P."/>
            <person name="Tanasarnprasert K."/>
            <person name="Hu X."/>
            <person name="Limpanont Y."/>
            <person name="Lv Z."/>
        </authorList>
    </citation>
    <scope>NUCLEOTIDE SEQUENCE</scope>
    <source>
        <strain evidence="10">LV_2022a</strain>
    </source>
</reference>
<dbReference type="EMBL" id="JALJAT010000008">
    <property type="protein sequence ID" value="KAK4467611.1"/>
    <property type="molecule type" value="Genomic_DNA"/>
</dbReference>
<dbReference type="InterPro" id="IPR050304">
    <property type="entry name" value="MT-severing_AAA_ATPase"/>
</dbReference>
<organism evidence="10 11">
    <name type="scientific">Schistosoma mekongi</name>
    <name type="common">Parasitic worm</name>
    <dbReference type="NCBI Taxonomy" id="38744"/>
    <lineage>
        <taxon>Eukaryota</taxon>
        <taxon>Metazoa</taxon>
        <taxon>Spiralia</taxon>
        <taxon>Lophotrochozoa</taxon>
        <taxon>Platyhelminthes</taxon>
        <taxon>Trematoda</taxon>
        <taxon>Digenea</taxon>
        <taxon>Strigeidida</taxon>
        <taxon>Schistosomatoidea</taxon>
        <taxon>Schistosomatidae</taxon>
        <taxon>Schistosoma</taxon>
    </lineage>
</organism>
<dbReference type="HAMAP" id="MF_03025">
    <property type="entry name" value="Katanin_p60_AL2"/>
    <property type="match status" value="1"/>
</dbReference>
<dbReference type="GO" id="GO:0008017">
    <property type="term" value="F:microtubule binding"/>
    <property type="evidence" value="ECO:0007669"/>
    <property type="project" value="UniProtKB-UniRule"/>
</dbReference>
<dbReference type="GO" id="GO:0000922">
    <property type="term" value="C:spindle pole"/>
    <property type="evidence" value="ECO:0007669"/>
    <property type="project" value="UniProtKB-SubCell"/>
</dbReference>
<dbReference type="CDD" id="cd19509">
    <property type="entry name" value="RecA-like_VPS4-like"/>
    <property type="match status" value="1"/>
</dbReference>
<evidence type="ECO:0000256" key="5">
    <source>
        <dbReference type="ARBA" id="ARBA00022840"/>
    </source>
</evidence>
<evidence type="ECO:0000256" key="3">
    <source>
        <dbReference type="ARBA" id="ARBA00022701"/>
    </source>
</evidence>
<comment type="subcellular location">
    <subcellularLocation>
        <location evidence="1 8">Cytoplasm</location>
        <location evidence="1 8">Cytoskeleton</location>
        <location evidence="1 8">Spindle pole</location>
    </subcellularLocation>
    <subcellularLocation>
        <location evidence="8">Cytoplasm</location>
        <location evidence="8">Cytoskeleton</location>
    </subcellularLocation>
    <subcellularLocation>
        <location evidence="8">Cytoplasm</location>
    </subcellularLocation>
    <subcellularLocation>
        <location evidence="8">Cytoplasm</location>
        <location evidence="8">Cytoskeleton</location>
        <location evidence="8">Spindle</location>
    </subcellularLocation>
    <text evidence="8">Localizes within the cytoplasm, partially overlapping with microtubules in interphase and to the mitotic spindle and spindle poles during mitosis.</text>
</comment>
<dbReference type="EC" id="5.6.1.1" evidence="8"/>
<evidence type="ECO:0000259" key="9">
    <source>
        <dbReference type="SMART" id="SM00382"/>
    </source>
</evidence>
<gene>
    <name evidence="8" type="primary">KATNAL2</name>
    <name evidence="10" type="ORF">MN116_008555</name>
</gene>
<reference evidence="10" key="1">
    <citation type="submission" date="2022-04" db="EMBL/GenBank/DDBJ databases">
        <authorList>
            <person name="Xu L."/>
            <person name="Lv Z."/>
        </authorList>
    </citation>
    <scope>NUCLEOTIDE SEQUENCE</scope>
    <source>
        <strain evidence="10">LV_2022a</strain>
    </source>
</reference>
<accession>A0AAE1Z4U0</accession>
<dbReference type="GO" id="GO:0005874">
    <property type="term" value="C:microtubule"/>
    <property type="evidence" value="ECO:0007669"/>
    <property type="project" value="UniProtKB-KW"/>
</dbReference>
<dbReference type="Proteomes" id="UP001292079">
    <property type="component" value="Unassembled WGS sequence"/>
</dbReference>
<dbReference type="Gene3D" id="3.40.50.300">
    <property type="entry name" value="P-loop containing nucleotide triphosphate hydrolases"/>
    <property type="match status" value="1"/>
</dbReference>
<evidence type="ECO:0000256" key="8">
    <source>
        <dbReference type="HAMAP-Rule" id="MF_03025"/>
    </source>
</evidence>
<evidence type="ECO:0000313" key="10">
    <source>
        <dbReference type="EMBL" id="KAK4467611.1"/>
    </source>
</evidence>
<dbReference type="GO" id="GO:0005524">
    <property type="term" value="F:ATP binding"/>
    <property type="evidence" value="ECO:0007669"/>
    <property type="project" value="UniProtKB-KW"/>
</dbReference>
<evidence type="ECO:0000256" key="1">
    <source>
        <dbReference type="ARBA" id="ARBA00004647"/>
    </source>
</evidence>
<keyword evidence="4 8" id="KW-0547">Nucleotide-binding</keyword>
<dbReference type="InterPro" id="IPR003959">
    <property type="entry name" value="ATPase_AAA_core"/>
</dbReference>
<keyword evidence="7 8" id="KW-0413">Isomerase</keyword>
<proteinExistence type="inferred from homology"/>
<evidence type="ECO:0000256" key="4">
    <source>
        <dbReference type="ARBA" id="ARBA00022741"/>
    </source>
</evidence>
<feature type="binding site" evidence="8">
    <location>
        <begin position="331"/>
        <end position="338"/>
    </location>
    <ligand>
        <name>ATP</name>
        <dbReference type="ChEBI" id="CHEBI:30616"/>
    </ligand>
</feature>
<keyword evidence="6 8" id="KW-0206">Cytoskeleton</keyword>
<dbReference type="SMART" id="SM00382">
    <property type="entry name" value="AAA"/>
    <property type="match status" value="1"/>
</dbReference>
<comment type="catalytic activity">
    <reaction evidence="8">
        <text>n ATP + n H2O + a microtubule = n ADP + n phosphate + (n+1) alpha/beta tubulin heterodimers.</text>
        <dbReference type="EC" id="5.6.1.1"/>
    </reaction>
</comment>
<dbReference type="InterPro" id="IPR003593">
    <property type="entry name" value="AAA+_ATPase"/>
</dbReference>
<dbReference type="Pfam" id="PF17862">
    <property type="entry name" value="AAA_lid_3"/>
    <property type="match status" value="1"/>
</dbReference>
<dbReference type="GO" id="GO:0005737">
    <property type="term" value="C:cytoplasm"/>
    <property type="evidence" value="ECO:0007669"/>
    <property type="project" value="UniProtKB-SubCell"/>
</dbReference>
<evidence type="ECO:0000256" key="6">
    <source>
        <dbReference type="ARBA" id="ARBA00023212"/>
    </source>
</evidence>
<comment type="function">
    <text evidence="8">Severs microtubules in vitro in an ATP-dependent manner. This activity may promote rapid reorganization of cellular microtubule arrays.</text>
</comment>
<dbReference type="PANTHER" id="PTHR23074:SF78">
    <property type="entry name" value="KATANIN P60 ATPASE-CONTAINING SUBUNIT A-LIKE 2"/>
    <property type="match status" value="1"/>
</dbReference>
<dbReference type="Pfam" id="PF00004">
    <property type="entry name" value="AAA"/>
    <property type="match status" value="1"/>
</dbReference>
<dbReference type="PROSITE" id="PS50896">
    <property type="entry name" value="LISH"/>
    <property type="match status" value="1"/>
</dbReference>
<comment type="caution">
    <text evidence="10">The sequence shown here is derived from an EMBL/GenBank/DDBJ whole genome shotgun (WGS) entry which is preliminary data.</text>
</comment>
<dbReference type="GO" id="GO:0016887">
    <property type="term" value="F:ATP hydrolysis activity"/>
    <property type="evidence" value="ECO:0007669"/>
    <property type="project" value="InterPro"/>
</dbReference>
<dbReference type="SUPFAM" id="SSF52540">
    <property type="entry name" value="P-loop containing nucleoside triphosphate hydrolases"/>
    <property type="match status" value="1"/>
</dbReference>
<keyword evidence="11" id="KW-1185">Reference proteome</keyword>
<dbReference type="InterPro" id="IPR006594">
    <property type="entry name" value="LisH"/>
</dbReference>
<evidence type="ECO:0000256" key="2">
    <source>
        <dbReference type="ARBA" id="ARBA00022490"/>
    </source>
</evidence>
<feature type="domain" description="AAA+ ATPase" evidence="9">
    <location>
        <begin position="323"/>
        <end position="475"/>
    </location>
</feature>
<keyword evidence="5 8" id="KW-0067">ATP-binding</keyword>
<keyword evidence="3 8" id="KW-0493">Microtubule</keyword>
<comment type="similarity">
    <text evidence="8">Belongs to the AAA ATPase family. Katanin p60 subunit A1 subfamily. A-like 2 sub-subfamily.</text>
</comment>
<evidence type="ECO:0000313" key="11">
    <source>
        <dbReference type="Proteomes" id="UP001292079"/>
    </source>
</evidence>
<protein>
    <recommendedName>
        <fullName evidence="8">Katanin p60 ATPase-containing subunit A-like 2</fullName>
        <shortName evidence="8">Katanin p60 subunit A-like 2</shortName>
        <ecNumber evidence="8">5.6.1.1</ecNumber>
    </recommendedName>
    <alternativeName>
        <fullName evidence="8">p60 katanin-like 2</fullName>
    </alternativeName>
</protein>
<dbReference type="InterPro" id="IPR027497">
    <property type="entry name" value="Katanin_p60_AL2"/>
</dbReference>
<dbReference type="InterPro" id="IPR041569">
    <property type="entry name" value="AAA_lid_3"/>
</dbReference>
<dbReference type="Gene3D" id="1.10.8.60">
    <property type="match status" value="1"/>
</dbReference>
<dbReference type="FunFam" id="1.10.8.60:FF:000048">
    <property type="entry name" value="Katanin p60 ATPase-containing subunit A-like 2"/>
    <property type="match status" value="1"/>
</dbReference>
<dbReference type="GO" id="GO:0008568">
    <property type="term" value="F:microtubule severing ATPase activity"/>
    <property type="evidence" value="ECO:0007669"/>
    <property type="project" value="UniProtKB-EC"/>
</dbReference>
<dbReference type="Pfam" id="PF08513">
    <property type="entry name" value="LisH"/>
    <property type="match status" value="1"/>
</dbReference>
<dbReference type="InterPro" id="IPR027417">
    <property type="entry name" value="P-loop_NTPase"/>
</dbReference>
<keyword evidence="2 8" id="KW-0963">Cytoplasm</keyword>
<name>A0AAE1Z4U0_SCHME</name>
<dbReference type="SMART" id="SM00667">
    <property type="entry name" value="LisH"/>
    <property type="match status" value="1"/>
</dbReference>
<dbReference type="GO" id="GO:0051013">
    <property type="term" value="P:microtubule severing"/>
    <property type="evidence" value="ECO:0007669"/>
    <property type="project" value="UniProtKB-UniRule"/>
</dbReference>
<evidence type="ECO:0000256" key="7">
    <source>
        <dbReference type="ARBA" id="ARBA00023235"/>
    </source>
</evidence>
<sequence length="592" mass="66890">MTELSYCMMRSANQARESEEQRTTARKKNLLILVMHYLSEEGYVESASSLSRETNLDFRKYEVCDNVDLETVLLEYESYYYIKFQKYPRITKKLSDNNIKSEKVRHVVSSVKSKRSSLPRILNRVNSIHEFEHNHLFSVPNAEDVLVTTKTMKTRQDNGTIQDHRSCNGLTVHGKQDPLIQTSGRIIKGNMSSNVSNGTLISSTLNQFDSNQNVYSSSSTRQNFPRQIIDYKSMINQETRLPLDENHLSEDPQERLLKPLGSYLGYTGEWRSLALTISRDIFLQNPNVRWDDIIGLSSAKRLVKEAVVYPIKYPQLFAGILSPWKGLLLYGPPGTGKTLLAKAVATECKTTFFNISASTIVSKWRGDSEKLVRVLFELARFHAPSTIFLDELDSLMSQRGSLSGYGCSNSGSSNVSIGNEHEGSRRMKTELLMQMDGLAKSDDLVFLLAASNLPWELDHAMLRRLEKRILVNLPNKEARIRMFESFLPPVIGQGTSGGLQLKCYLDYDLAAELTEGYSGSDIRLVCKEAAMRVVRKIFDILENCANENLPQTQIHLDPITTDDVKAAISSTMPSAKQLAGKYLEWQQQFGST</sequence>